<evidence type="ECO:0000313" key="2">
    <source>
        <dbReference type="Proteomes" id="UP000516672"/>
    </source>
</evidence>
<gene>
    <name evidence="1" type="ORF">IC779_15090</name>
</gene>
<dbReference type="RefSeq" id="WP_190977765.1">
    <property type="nucleotide sequence ID" value="NZ_CP061568.1"/>
</dbReference>
<proteinExistence type="predicted"/>
<organism evidence="1 2">
    <name type="scientific">Acinetobacter seifertii</name>
    <dbReference type="NCBI Taxonomy" id="1530123"/>
    <lineage>
        <taxon>Bacteria</taxon>
        <taxon>Pseudomonadati</taxon>
        <taxon>Pseudomonadota</taxon>
        <taxon>Gammaproteobacteria</taxon>
        <taxon>Moraxellales</taxon>
        <taxon>Moraxellaceae</taxon>
        <taxon>Acinetobacter</taxon>
        <taxon>Acinetobacter calcoaceticus/baumannii complex</taxon>
    </lineage>
</organism>
<name>A0A7H2UHE7_9GAMM</name>
<evidence type="ECO:0008006" key="3">
    <source>
        <dbReference type="Google" id="ProtNLM"/>
    </source>
</evidence>
<reference evidence="2" key="2">
    <citation type="submission" date="2020-10" db="EMBL/GenBank/DDBJ databases">
        <title>Clinical and molecular characterization of Acinetobacter seifertii in Taiwan.</title>
        <authorList>
            <person name="Li L.-H."/>
            <person name="Yang Y.-S."/>
            <person name="Sun J.-R."/>
            <person name="Huang T.-W."/>
            <person name="Huang W.-C."/>
            <person name="Wang Y.-C."/>
            <person name="Kuo T.-H."/>
            <person name="Kuo S.-C."/>
            <person name="Chen T.-L."/>
        </authorList>
    </citation>
    <scope>NUCLEOTIDE SEQUENCE [LARGE SCALE GENOMIC DNA]</scope>
    <source>
        <strain evidence="2">AS42</strain>
    </source>
</reference>
<accession>A0A7H2UHE7</accession>
<dbReference type="Proteomes" id="UP000516672">
    <property type="component" value="Chromosome"/>
</dbReference>
<reference evidence="1 2" key="1">
    <citation type="submission" date="2020-09" db="EMBL/GenBank/DDBJ databases">
        <authorList>
            <person name="Chen F.-J."/>
            <person name="Lee Y.-T."/>
        </authorList>
    </citation>
    <scope>NUCLEOTIDE SEQUENCE [LARGE SCALE GENOMIC DNA]</scope>
    <source>
        <strain evidence="1 2">AS42</strain>
    </source>
</reference>
<dbReference type="EMBL" id="CP061828">
    <property type="protein sequence ID" value="QOD72394.1"/>
    <property type="molecule type" value="Genomic_DNA"/>
</dbReference>
<evidence type="ECO:0000313" key="1">
    <source>
        <dbReference type="EMBL" id="QOD72394.1"/>
    </source>
</evidence>
<sequence length="113" mass="12706">MEQLEIEGTLPVPLKKLVGQTDVKSRKIVMRQMTAIEYIQAQASMQPHQYIAIADLSAMTKLIDDQGTEHEITYDMLGYSSRANLKYLSDLRDKLDAKEAAESLSQEQESSEG</sequence>
<protein>
    <recommendedName>
        <fullName evidence="3">Phage tail assembly protein</fullName>
    </recommendedName>
</protein>
<dbReference type="AlphaFoldDB" id="A0A7H2UHE7"/>